<feature type="domain" description="DED" evidence="2">
    <location>
        <begin position="639"/>
        <end position="719"/>
    </location>
</feature>
<dbReference type="InterPro" id="IPR000906">
    <property type="entry name" value="ZU5_dom"/>
</dbReference>
<keyword evidence="1" id="KW-0393">Immunoglobulin domain</keyword>
<evidence type="ECO:0000256" key="1">
    <source>
        <dbReference type="RuleBase" id="RU367033"/>
    </source>
</evidence>
<dbReference type="InterPro" id="IPR001875">
    <property type="entry name" value="DED_dom"/>
</dbReference>
<dbReference type="SMART" id="SM00218">
    <property type="entry name" value="ZU5"/>
    <property type="match status" value="1"/>
</dbReference>
<dbReference type="InterPro" id="IPR037936">
    <property type="entry name" value="UNC5A-D"/>
</dbReference>
<keyword evidence="1" id="KW-0812">Transmembrane</keyword>
<keyword evidence="1" id="KW-0472">Membrane</keyword>
<dbReference type="PANTHER" id="PTHR12582">
    <property type="entry name" value="NETRIN RECEPTOR UNC5"/>
    <property type="match status" value="1"/>
</dbReference>
<comment type="subcellular location">
    <subcellularLocation>
        <location evidence="1">Cell membrane</location>
        <topology evidence="1">Single-pass type I membrane protein</topology>
    </subcellularLocation>
</comment>
<comment type="similarity">
    <text evidence="1">Belongs to the unc-5 family.</text>
</comment>
<protein>
    <recommendedName>
        <fullName evidence="1">Netrin receptor UNC5</fullName>
    </recommendedName>
</protein>
<dbReference type="GO" id="GO:0042981">
    <property type="term" value="P:regulation of apoptotic process"/>
    <property type="evidence" value="ECO:0007669"/>
    <property type="project" value="InterPro"/>
</dbReference>
<reference evidence="4" key="1">
    <citation type="submission" date="2021-10" db="EMBL/GenBank/DDBJ databases">
        <title>Tropical sea cucumber genome reveals ecological adaptation and Cuvierian tubules defense mechanism.</title>
        <authorList>
            <person name="Chen T."/>
        </authorList>
    </citation>
    <scope>NUCLEOTIDE SEQUENCE</scope>
    <source>
        <strain evidence="4">Nanhai2018</strain>
        <tissue evidence="4">Muscle</tissue>
    </source>
</reference>
<dbReference type="Pfam" id="PF00791">
    <property type="entry name" value="ZU5"/>
    <property type="match status" value="1"/>
</dbReference>
<accession>A0A9Q1BBW2</accession>
<feature type="transmembrane region" description="Helical" evidence="1">
    <location>
        <begin position="52"/>
        <end position="77"/>
    </location>
</feature>
<dbReference type="PANTHER" id="PTHR12582:SF47">
    <property type="entry name" value="NETRIN RECEPTOR UNC-5"/>
    <property type="match status" value="1"/>
</dbReference>
<dbReference type="PROSITE" id="PS50168">
    <property type="entry name" value="DED"/>
    <property type="match status" value="1"/>
</dbReference>
<dbReference type="OrthoDB" id="10678183at2759"/>
<evidence type="ECO:0000313" key="4">
    <source>
        <dbReference type="EMBL" id="KAJ8019803.1"/>
    </source>
</evidence>
<keyword evidence="1" id="KW-0217">Developmental protein</keyword>
<keyword evidence="1" id="KW-0675">Receptor</keyword>
<dbReference type="EMBL" id="JAIZAY010000023">
    <property type="protein sequence ID" value="KAJ8019803.1"/>
    <property type="molecule type" value="Genomic_DNA"/>
</dbReference>
<feature type="domain" description="ZU5" evidence="3">
    <location>
        <begin position="156"/>
        <end position="296"/>
    </location>
</feature>
<evidence type="ECO:0000313" key="5">
    <source>
        <dbReference type="Proteomes" id="UP001152320"/>
    </source>
</evidence>
<comment type="function">
    <text evidence="1">Receptor for netrin required for axon guidance. Mediates axon repulsion of neuronal growth cones in the developing nervous system upon ligand binding.</text>
</comment>
<dbReference type="AlphaFoldDB" id="A0A9Q1BBW2"/>
<dbReference type="Proteomes" id="UP001152320">
    <property type="component" value="Chromosome 23"/>
</dbReference>
<sequence length="733" mass="83797">MATNHLRPEAVRQFLLVLTMAVSTSVESADLTLPPFGSSEEPNVLNSEFGILPITLAVVATIVSVIIFSCLTSFILTRKKLQKSRRRNARHDRAEECPINKAEYMAVQVCDNHKSAKTTLTMEQPARIHSRPSKQRSIGPDRRLKIEEGIDRSFFLYKEKYFDTNGGVLVLPEAEISLSIPPGAITKGCIISINVVPTGCVSLPFQSLLPRLTPLVVCEPDGFHFQKAVELILPHCAIIDDPLAHTVNVHFGRKRQEKYFSSDMRWMEEDTDYRLTRRFCHIFLKHFSGVNVNISDTKEKMLRAIPFASATDGEQPNEDVILNMWLCNDLAADYLALVKNEIKNKNIPLDSYDTFRLNTTDDQQNTYIEVTTEAMNGSNWLPEATTKNLDIHGLTTTTKSKCSFRYVNQGDRNREYFYASIRIKQQTEEDERENLFVLRKRKFDLTLKSECLKAENPFLATNCFPFHSEIPPSEHPPKSCVVVPFVDSMIDHSDDILLTLWLLSEESAEQMLSNFEKEQELLQKIKFDTENTFTIREAMKPVTSTIRFRKGDWKPISEKMEVDIGKVLRGNRAKFPFICRKETNATIEGIDVEMTIAQEGEVNRTEFMKRKRVEEILFGRVKSEKETLVREGLLGESMKFDTLCQELIGSLSENDCRYVATYFDFRPAHIDEVLLSDSPADKLIRMLQQRLLFTASKLGWFQNALISIHRNDLAETVSKFKMKSQGVDGEKPL</sequence>
<comment type="caution">
    <text evidence="4">The sequence shown here is derived from an EMBL/GenBank/DDBJ whole genome shotgun (WGS) entry which is preliminary data.</text>
</comment>
<evidence type="ECO:0000259" key="2">
    <source>
        <dbReference type="PROSITE" id="PS50168"/>
    </source>
</evidence>
<keyword evidence="5" id="KW-1185">Reference proteome</keyword>
<dbReference type="PROSITE" id="PS51145">
    <property type="entry name" value="ZU5"/>
    <property type="match status" value="1"/>
</dbReference>
<gene>
    <name evidence="4" type="ORF">HOLleu_41543</name>
</gene>
<organism evidence="4 5">
    <name type="scientific">Holothuria leucospilota</name>
    <name type="common">Black long sea cucumber</name>
    <name type="synonym">Mertensiothuria leucospilota</name>
    <dbReference type="NCBI Taxonomy" id="206669"/>
    <lineage>
        <taxon>Eukaryota</taxon>
        <taxon>Metazoa</taxon>
        <taxon>Echinodermata</taxon>
        <taxon>Eleutherozoa</taxon>
        <taxon>Echinozoa</taxon>
        <taxon>Holothuroidea</taxon>
        <taxon>Aspidochirotacea</taxon>
        <taxon>Aspidochirotida</taxon>
        <taxon>Holothuriidae</taxon>
        <taxon>Holothuria</taxon>
    </lineage>
</organism>
<dbReference type="GO" id="GO:0005042">
    <property type="term" value="F:netrin receptor activity"/>
    <property type="evidence" value="ECO:0007669"/>
    <property type="project" value="UniProtKB-UniRule"/>
</dbReference>
<evidence type="ECO:0000259" key="3">
    <source>
        <dbReference type="PROSITE" id="PS51145"/>
    </source>
</evidence>
<dbReference type="GO" id="GO:0005886">
    <property type="term" value="C:plasma membrane"/>
    <property type="evidence" value="ECO:0007669"/>
    <property type="project" value="UniProtKB-SubCell"/>
</dbReference>
<dbReference type="Gene3D" id="2.60.220.30">
    <property type="match status" value="1"/>
</dbReference>
<keyword evidence="1" id="KW-1133">Transmembrane helix</keyword>
<proteinExistence type="inferred from homology"/>
<name>A0A9Q1BBW2_HOLLE</name>